<feature type="transmembrane region" description="Helical" evidence="5">
    <location>
        <begin position="77"/>
        <end position="104"/>
    </location>
</feature>
<organism evidence="7 8">
    <name type="scientific">Amycolatopsis iheyensis</name>
    <dbReference type="NCBI Taxonomy" id="2945988"/>
    <lineage>
        <taxon>Bacteria</taxon>
        <taxon>Bacillati</taxon>
        <taxon>Actinomycetota</taxon>
        <taxon>Actinomycetes</taxon>
        <taxon>Pseudonocardiales</taxon>
        <taxon>Pseudonocardiaceae</taxon>
        <taxon>Amycolatopsis</taxon>
    </lineage>
</organism>
<dbReference type="GO" id="GO:0016020">
    <property type="term" value="C:membrane"/>
    <property type="evidence" value="ECO:0007669"/>
    <property type="project" value="UniProtKB-SubCell"/>
</dbReference>
<keyword evidence="8" id="KW-1185">Reference proteome</keyword>
<reference evidence="7" key="1">
    <citation type="submission" date="2022-06" db="EMBL/GenBank/DDBJ databases">
        <title>Amycolatopsis iheyaensis sp. nov., a new species of the genus Amycolatopsis isolated from soil in Iheya island, Japan.</title>
        <authorList>
            <person name="Ngamcharungchit C."/>
            <person name="Kanto H."/>
            <person name="Take A."/>
            <person name="Intra B."/>
            <person name="Matsumoto A."/>
            <person name="Panbangred W."/>
            <person name="Inahashi Y."/>
        </authorList>
    </citation>
    <scope>NUCLEOTIDE SEQUENCE</scope>
    <source>
        <strain evidence="7">OK19-0408</strain>
    </source>
</reference>
<name>A0A9X2NDA8_9PSEU</name>
<dbReference type="Pfam" id="PF06271">
    <property type="entry name" value="RDD"/>
    <property type="match status" value="1"/>
</dbReference>
<evidence type="ECO:0000256" key="2">
    <source>
        <dbReference type="ARBA" id="ARBA00022692"/>
    </source>
</evidence>
<evidence type="ECO:0000256" key="1">
    <source>
        <dbReference type="ARBA" id="ARBA00004141"/>
    </source>
</evidence>
<evidence type="ECO:0000256" key="5">
    <source>
        <dbReference type="SAM" id="Phobius"/>
    </source>
</evidence>
<dbReference type="InterPro" id="IPR010432">
    <property type="entry name" value="RDD"/>
</dbReference>
<keyword evidence="3 5" id="KW-1133">Transmembrane helix</keyword>
<feature type="transmembrane region" description="Helical" evidence="5">
    <location>
        <begin position="139"/>
        <end position="158"/>
    </location>
</feature>
<feature type="transmembrane region" description="Helical" evidence="5">
    <location>
        <begin position="21"/>
        <end position="39"/>
    </location>
</feature>
<keyword evidence="2 5" id="KW-0812">Transmembrane</keyword>
<evidence type="ECO:0000313" key="7">
    <source>
        <dbReference type="EMBL" id="MCR6484594.1"/>
    </source>
</evidence>
<evidence type="ECO:0000256" key="3">
    <source>
        <dbReference type="ARBA" id="ARBA00022989"/>
    </source>
</evidence>
<dbReference type="AlphaFoldDB" id="A0A9X2NDA8"/>
<gene>
    <name evidence="7" type="ORF">M8542_17350</name>
</gene>
<evidence type="ECO:0000313" key="8">
    <source>
        <dbReference type="Proteomes" id="UP001144096"/>
    </source>
</evidence>
<sequence length="278" mass="30180">MTTTEPRPTTLRRWGARWIDWLLPWLLSSPLWVTAAHLIQAGATEEAASLTRDGALEVVFGKWGRLDDVGLAALSGYWSTIVLVVAATLTTQLLIVAAYEVLFVRWLGRTPGKMAFSLTVIPAGTGGTRLSLGQTVRRTAIAVVLPGAAWVLLVVALLDLSVLWALPGALLLAFSAADCLALRRTEVGRTCWHDRRTGSAVVPVTWVQQLRQARELQQRAVEQGRALALDAWNSAPAQQATAHLLEKGREVRGSSWGQALEGRARRLRARATGDDTAP</sequence>
<proteinExistence type="predicted"/>
<evidence type="ECO:0000256" key="4">
    <source>
        <dbReference type="ARBA" id="ARBA00023136"/>
    </source>
</evidence>
<accession>A0A9X2NDA8</accession>
<feature type="domain" description="RDD" evidence="6">
    <location>
        <begin position="8"/>
        <end position="166"/>
    </location>
</feature>
<dbReference type="EMBL" id="JAMXQV010000008">
    <property type="protein sequence ID" value="MCR6484594.1"/>
    <property type="molecule type" value="Genomic_DNA"/>
</dbReference>
<keyword evidence="4 5" id="KW-0472">Membrane</keyword>
<dbReference type="Proteomes" id="UP001144096">
    <property type="component" value="Unassembled WGS sequence"/>
</dbReference>
<evidence type="ECO:0000259" key="6">
    <source>
        <dbReference type="Pfam" id="PF06271"/>
    </source>
</evidence>
<protein>
    <submittedName>
        <fullName evidence="7">RDD family protein</fullName>
    </submittedName>
</protein>
<comment type="subcellular location">
    <subcellularLocation>
        <location evidence="1">Membrane</location>
        <topology evidence="1">Multi-pass membrane protein</topology>
    </subcellularLocation>
</comment>
<comment type="caution">
    <text evidence="7">The sequence shown here is derived from an EMBL/GenBank/DDBJ whole genome shotgun (WGS) entry which is preliminary data.</text>
</comment>
<dbReference type="RefSeq" id="WP_257921216.1">
    <property type="nucleotide sequence ID" value="NZ_JAMXQV010000008.1"/>
</dbReference>